<evidence type="ECO:0000259" key="10">
    <source>
        <dbReference type="PROSITE" id="PS50109"/>
    </source>
</evidence>
<feature type="domain" description="Histidine kinase" evidence="10">
    <location>
        <begin position="256"/>
        <end position="479"/>
    </location>
</feature>
<dbReference type="CDD" id="cd00082">
    <property type="entry name" value="HisKA"/>
    <property type="match status" value="1"/>
</dbReference>
<dbReference type="FunFam" id="1.10.287.130:FF:000070">
    <property type="entry name" value="Histidine kinase sensor protein"/>
    <property type="match status" value="1"/>
</dbReference>
<dbReference type="InterPro" id="IPR005467">
    <property type="entry name" value="His_kinase_dom"/>
</dbReference>
<dbReference type="AlphaFoldDB" id="A0A2T1FYC1"/>
<keyword evidence="6 11" id="KW-0418">Kinase</keyword>
<dbReference type="Gene3D" id="3.30.565.10">
    <property type="entry name" value="Histidine kinase-like ATPase, C-terminal domain"/>
    <property type="match status" value="1"/>
</dbReference>
<dbReference type="SUPFAM" id="SSF47384">
    <property type="entry name" value="Homodimeric domain of signal transducing histidine kinase"/>
    <property type="match status" value="1"/>
</dbReference>
<dbReference type="InterPro" id="IPR016132">
    <property type="entry name" value="Phyto_chromo_attachment"/>
</dbReference>
<dbReference type="PANTHER" id="PTHR42878:SF15">
    <property type="entry name" value="BACTERIOPHYTOCHROME"/>
    <property type="match status" value="1"/>
</dbReference>
<dbReference type="Gene3D" id="3.30.450.40">
    <property type="match status" value="1"/>
</dbReference>
<dbReference type="SMART" id="SM00388">
    <property type="entry name" value="HisKA"/>
    <property type="match status" value="1"/>
</dbReference>
<gene>
    <name evidence="11" type="ORF">C7B77_23295</name>
</gene>
<dbReference type="Pfam" id="PF01590">
    <property type="entry name" value="GAF"/>
    <property type="match status" value="1"/>
</dbReference>
<evidence type="ECO:0000256" key="8">
    <source>
        <dbReference type="SAM" id="Coils"/>
    </source>
</evidence>
<evidence type="ECO:0000313" key="11">
    <source>
        <dbReference type="EMBL" id="PSB49997.1"/>
    </source>
</evidence>
<proteinExistence type="inferred from homology"/>
<dbReference type="PANTHER" id="PTHR42878">
    <property type="entry name" value="TWO-COMPONENT HISTIDINE KINASE"/>
    <property type="match status" value="1"/>
</dbReference>
<dbReference type="SMART" id="SM00065">
    <property type="entry name" value="GAF"/>
    <property type="match status" value="1"/>
</dbReference>
<comment type="caution">
    <text evidence="11">The sequence shown here is derived from an EMBL/GenBank/DDBJ whole genome shotgun (WGS) entry which is preliminary data.</text>
</comment>
<dbReference type="Gene3D" id="1.10.287.130">
    <property type="match status" value="1"/>
</dbReference>
<dbReference type="Proteomes" id="UP000238937">
    <property type="component" value="Unassembled WGS sequence"/>
</dbReference>
<keyword evidence="12" id="KW-1185">Reference proteome</keyword>
<dbReference type="PROSITE" id="PS50046">
    <property type="entry name" value="PHYTOCHROME_2"/>
    <property type="match status" value="1"/>
</dbReference>
<reference evidence="11 12" key="1">
    <citation type="submission" date="2018-03" db="EMBL/GenBank/DDBJ databases">
        <title>The ancient ancestry and fast evolution of plastids.</title>
        <authorList>
            <person name="Moore K.R."/>
            <person name="Magnabosco C."/>
            <person name="Momper L."/>
            <person name="Gold D.A."/>
            <person name="Bosak T."/>
            <person name="Fournier G.P."/>
        </authorList>
    </citation>
    <scope>NUCLEOTIDE SEQUENCE [LARGE SCALE GENOMIC DNA]</scope>
    <source>
        <strain evidence="11 12">CCALA 037</strain>
    </source>
</reference>
<dbReference type="InterPro" id="IPR036890">
    <property type="entry name" value="HATPase_C_sf"/>
</dbReference>
<evidence type="ECO:0000313" key="12">
    <source>
        <dbReference type="Proteomes" id="UP000238937"/>
    </source>
</evidence>
<keyword evidence="5" id="KW-0808">Transferase</keyword>
<sequence>MTPEILSKLRDLCRDEAAFDRLQEILADRIQPLERDLTAAQFELNRQKALFDVITRLRSPLELEVIFQSTAAEVRQLLAADRVGMFRFDPDAHWNDGEFVSEDVDPDFNSAMATKIHDDCFGDRFAIDYQKGRVQAVPDIYSAGLSDCHIKILSQFQVRANLVVPLLQGENLWGLLCIHQCRAEREWQPTEIEFVTQIANHLGVALKHAELLAKLQAEIVERQQAQHQAQELNQGLQQAIVELKSVNKELETFSYSVSHDLRAPLRSIDGFSQALLEDCVEQLDETGHDYLRRIRAATQRMGQLIDDLLTLSRVIRSDMHREAVNLSQIATQICTDQQLAHPERQVEFVIQPNLVDRGDSRLLHAVLENLLTNAWKFTARTDRPKIEFGALRSPPQEIGDEPITPSTYFVRDNGVGFDMTYVDKLFSPFQRLHSVSEFPGNGIGLATVQRIVHRHGGRVWAEGAIGQGATFYFILTTEETGT</sequence>
<dbReference type="Pfam" id="PF02518">
    <property type="entry name" value="HATPase_c"/>
    <property type="match status" value="1"/>
</dbReference>
<dbReference type="GO" id="GO:0000155">
    <property type="term" value="F:phosphorelay sensor kinase activity"/>
    <property type="evidence" value="ECO:0007669"/>
    <property type="project" value="InterPro"/>
</dbReference>
<comment type="catalytic activity">
    <reaction evidence="1">
        <text>ATP + protein L-histidine = ADP + protein N-phospho-L-histidine.</text>
        <dbReference type="EC" id="2.7.13.3"/>
    </reaction>
</comment>
<name>A0A2T1FYC1_9CYAN</name>
<keyword evidence="4" id="KW-0597">Phosphoprotein</keyword>
<dbReference type="Pfam" id="PF00512">
    <property type="entry name" value="HisKA"/>
    <property type="match status" value="1"/>
</dbReference>
<dbReference type="OrthoDB" id="500345at2"/>
<evidence type="ECO:0000256" key="1">
    <source>
        <dbReference type="ARBA" id="ARBA00000085"/>
    </source>
</evidence>
<evidence type="ECO:0000256" key="2">
    <source>
        <dbReference type="ARBA" id="ARBA00006402"/>
    </source>
</evidence>
<accession>A0A2T1FYC1</accession>
<dbReference type="EC" id="2.7.13.3" evidence="3"/>
<dbReference type="GO" id="GO:0030295">
    <property type="term" value="F:protein kinase activator activity"/>
    <property type="evidence" value="ECO:0007669"/>
    <property type="project" value="TreeGrafter"/>
</dbReference>
<dbReference type="InterPro" id="IPR003661">
    <property type="entry name" value="HisK_dim/P_dom"/>
</dbReference>
<dbReference type="InterPro" id="IPR003594">
    <property type="entry name" value="HATPase_dom"/>
</dbReference>
<keyword evidence="7" id="KW-0902">Two-component regulatory system</keyword>
<protein>
    <recommendedName>
        <fullName evidence="3">histidine kinase</fullName>
        <ecNumber evidence="3">2.7.13.3</ecNumber>
    </recommendedName>
</protein>
<dbReference type="RefSeq" id="WP_106310561.1">
    <property type="nucleotide sequence ID" value="NZ_PVWO01000418.1"/>
</dbReference>
<dbReference type="InterPro" id="IPR003018">
    <property type="entry name" value="GAF"/>
</dbReference>
<dbReference type="SUPFAM" id="SSF55874">
    <property type="entry name" value="ATPase domain of HSP90 chaperone/DNA topoisomerase II/histidine kinase"/>
    <property type="match status" value="1"/>
</dbReference>
<dbReference type="GO" id="GO:0000156">
    <property type="term" value="F:phosphorelay response regulator activity"/>
    <property type="evidence" value="ECO:0007669"/>
    <property type="project" value="TreeGrafter"/>
</dbReference>
<dbReference type="GO" id="GO:0007234">
    <property type="term" value="P:osmosensory signaling via phosphorelay pathway"/>
    <property type="evidence" value="ECO:0007669"/>
    <property type="project" value="TreeGrafter"/>
</dbReference>
<evidence type="ECO:0000256" key="7">
    <source>
        <dbReference type="ARBA" id="ARBA00023012"/>
    </source>
</evidence>
<evidence type="ECO:0000259" key="9">
    <source>
        <dbReference type="PROSITE" id="PS50046"/>
    </source>
</evidence>
<evidence type="ECO:0000256" key="4">
    <source>
        <dbReference type="ARBA" id="ARBA00022553"/>
    </source>
</evidence>
<dbReference type="EMBL" id="PVWO01000418">
    <property type="protein sequence ID" value="PSB49997.1"/>
    <property type="molecule type" value="Genomic_DNA"/>
</dbReference>
<evidence type="ECO:0000256" key="6">
    <source>
        <dbReference type="ARBA" id="ARBA00022777"/>
    </source>
</evidence>
<feature type="coiled-coil region" evidence="8">
    <location>
        <begin position="212"/>
        <end position="249"/>
    </location>
</feature>
<dbReference type="InterPro" id="IPR036097">
    <property type="entry name" value="HisK_dim/P_sf"/>
</dbReference>
<dbReference type="SMART" id="SM00387">
    <property type="entry name" value="HATPase_c"/>
    <property type="match status" value="1"/>
</dbReference>
<dbReference type="InterPro" id="IPR050351">
    <property type="entry name" value="BphY/WalK/GraS-like"/>
</dbReference>
<dbReference type="FunFam" id="3.30.565.10:FF:000006">
    <property type="entry name" value="Sensor histidine kinase WalK"/>
    <property type="match status" value="1"/>
</dbReference>
<dbReference type="PRINTS" id="PR00344">
    <property type="entry name" value="BCTRLSENSOR"/>
</dbReference>
<dbReference type="PROSITE" id="PS50109">
    <property type="entry name" value="HIS_KIN"/>
    <property type="match status" value="1"/>
</dbReference>
<feature type="domain" description="Phytochrome chromophore attachment site" evidence="9">
    <location>
        <begin position="62"/>
        <end position="201"/>
    </location>
</feature>
<dbReference type="SUPFAM" id="SSF55781">
    <property type="entry name" value="GAF domain-like"/>
    <property type="match status" value="1"/>
</dbReference>
<evidence type="ECO:0000256" key="5">
    <source>
        <dbReference type="ARBA" id="ARBA00022679"/>
    </source>
</evidence>
<evidence type="ECO:0000256" key="3">
    <source>
        <dbReference type="ARBA" id="ARBA00012438"/>
    </source>
</evidence>
<comment type="similarity">
    <text evidence="2">In the N-terminal section; belongs to the phytochrome family.</text>
</comment>
<keyword evidence="8" id="KW-0175">Coiled coil</keyword>
<dbReference type="InterPro" id="IPR029016">
    <property type="entry name" value="GAF-like_dom_sf"/>
</dbReference>
<dbReference type="InterPro" id="IPR004358">
    <property type="entry name" value="Sig_transdc_His_kin-like_C"/>
</dbReference>
<organism evidence="11 12">
    <name type="scientific">Chamaesiphon polymorphus CCALA 037</name>
    <dbReference type="NCBI Taxonomy" id="2107692"/>
    <lineage>
        <taxon>Bacteria</taxon>
        <taxon>Bacillati</taxon>
        <taxon>Cyanobacteriota</taxon>
        <taxon>Cyanophyceae</taxon>
        <taxon>Gomontiellales</taxon>
        <taxon>Chamaesiphonaceae</taxon>
        <taxon>Chamaesiphon</taxon>
    </lineage>
</organism>